<evidence type="ECO:0000259" key="4">
    <source>
        <dbReference type="PROSITE" id="PS50042"/>
    </source>
</evidence>
<evidence type="ECO:0000256" key="2">
    <source>
        <dbReference type="ARBA" id="ARBA00023125"/>
    </source>
</evidence>
<reference evidence="6" key="2">
    <citation type="submission" date="2021-04" db="EMBL/GenBank/DDBJ databases">
        <authorList>
            <person name="Gilroy R."/>
        </authorList>
    </citation>
    <scope>NUCLEOTIDE SEQUENCE</scope>
    <source>
        <strain evidence="6">2239</strain>
    </source>
</reference>
<dbReference type="InterPro" id="IPR012318">
    <property type="entry name" value="HTH_CRP"/>
</dbReference>
<dbReference type="InterPro" id="IPR018490">
    <property type="entry name" value="cNMP-bd_dom_sf"/>
</dbReference>
<feature type="domain" description="HTH crp-type" evidence="5">
    <location>
        <begin position="153"/>
        <end position="221"/>
    </location>
</feature>
<protein>
    <submittedName>
        <fullName evidence="6">Crp/Fnr family transcriptional regulator</fullName>
    </submittedName>
</protein>
<dbReference type="SMART" id="SM00100">
    <property type="entry name" value="cNMP"/>
    <property type="match status" value="1"/>
</dbReference>
<dbReference type="AlphaFoldDB" id="A0A9D1V5Z3"/>
<keyword evidence="2" id="KW-0238">DNA-binding</keyword>
<evidence type="ECO:0000256" key="3">
    <source>
        <dbReference type="ARBA" id="ARBA00023163"/>
    </source>
</evidence>
<evidence type="ECO:0000259" key="5">
    <source>
        <dbReference type="PROSITE" id="PS51063"/>
    </source>
</evidence>
<dbReference type="PROSITE" id="PS50042">
    <property type="entry name" value="CNMP_BINDING_3"/>
    <property type="match status" value="1"/>
</dbReference>
<dbReference type="Proteomes" id="UP000824193">
    <property type="component" value="Unassembled WGS sequence"/>
</dbReference>
<organism evidence="6 7">
    <name type="scientific">Candidatus Allofournierella pullicola</name>
    <dbReference type="NCBI Taxonomy" id="2838596"/>
    <lineage>
        <taxon>Bacteria</taxon>
        <taxon>Bacillati</taxon>
        <taxon>Bacillota</taxon>
        <taxon>Clostridia</taxon>
        <taxon>Eubacteriales</taxon>
        <taxon>Oscillospiraceae</taxon>
        <taxon>Allofournierella</taxon>
    </lineage>
</organism>
<dbReference type="CDD" id="cd00038">
    <property type="entry name" value="CAP_ED"/>
    <property type="match status" value="1"/>
</dbReference>
<dbReference type="EMBL" id="DXFW01000039">
    <property type="protein sequence ID" value="HIX06643.1"/>
    <property type="molecule type" value="Genomic_DNA"/>
</dbReference>
<reference evidence="6" key="1">
    <citation type="journal article" date="2021" name="PeerJ">
        <title>Extensive microbial diversity within the chicken gut microbiome revealed by metagenomics and culture.</title>
        <authorList>
            <person name="Gilroy R."/>
            <person name="Ravi A."/>
            <person name="Getino M."/>
            <person name="Pursley I."/>
            <person name="Horton D.L."/>
            <person name="Alikhan N.F."/>
            <person name="Baker D."/>
            <person name="Gharbi K."/>
            <person name="Hall N."/>
            <person name="Watson M."/>
            <person name="Adriaenssens E.M."/>
            <person name="Foster-Nyarko E."/>
            <person name="Jarju S."/>
            <person name="Secka A."/>
            <person name="Antonio M."/>
            <person name="Oren A."/>
            <person name="Chaudhuri R.R."/>
            <person name="La Ragione R."/>
            <person name="Hildebrand F."/>
            <person name="Pallen M.J."/>
        </authorList>
    </citation>
    <scope>NUCLEOTIDE SEQUENCE</scope>
    <source>
        <strain evidence="6">2239</strain>
    </source>
</reference>
<dbReference type="SMART" id="SM00419">
    <property type="entry name" value="HTH_CRP"/>
    <property type="match status" value="1"/>
</dbReference>
<dbReference type="PANTHER" id="PTHR24567:SF58">
    <property type="entry name" value="CYCLIC AMP-BINDING REGULATORY PROTEIN"/>
    <property type="match status" value="1"/>
</dbReference>
<dbReference type="Pfam" id="PF00027">
    <property type="entry name" value="cNMP_binding"/>
    <property type="match status" value="1"/>
</dbReference>
<keyword evidence="1" id="KW-0805">Transcription regulation</keyword>
<dbReference type="InterPro" id="IPR050397">
    <property type="entry name" value="Env_Response_Regulators"/>
</dbReference>
<comment type="caution">
    <text evidence="6">The sequence shown here is derived from an EMBL/GenBank/DDBJ whole genome shotgun (WGS) entry which is preliminary data.</text>
</comment>
<dbReference type="Gene3D" id="2.60.120.10">
    <property type="entry name" value="Jelly Rolls"/>
    <property type="match status" value="1"/>
</dbReference>
<evidence type="ECO:0000313" key="7">
    <source>
        <dbReference type="Proteomes" id="UP000824193"/>
    </source>
</evidence>
<accession>A0A9D1V5Z3</accession>
<dbReference type="GO" id="GO:0003700">
    <property type="term" value="F:DNA-binding transcription factor activity"/>
    <property type="evidence" value="ECO:0007669"/>
    <property type="project" value="TreeGrafter"/>
</dbReference>
<dbReference type="InterPro" id="IPR000595">
    <property type="entry name" value="cNMP-bd_dom"/>
</dbReference>
<dbReference type="PANTHER" id="PTHR24567">
    <property type="entry name" value="CRP FAMILY TRANSCRIPTIONAL REGULATORY PROTEIN"/>
    <property type="match status" value="1"/>
</dbReference>
<sequence length="229" mass="25025">MEEYYPLLAATPLFADIPPEGLDRLLGCFAPAVRRYEKGDILLLAGYDTGEIGVLLEGSATALKTTPDGSAVAITDLVPGSVFGDVLAGSAVKSPVTITARSPSKAMFISCRRLLCPCAAMHPEHNQLMQNLVRTISEKYFDLSRRVDLLILKSLRSKLCAYLLGQAKAAGADTFSIPFSRAGLAEYLNCERSALCRELSRMRAQGLIETYKNSFKILDRAALAREYQR</sequence>
<dbReference type="Pfam" id="PF13545">
    <property type="entry name" value="HTH_Crp_2"/>
    <property type="match status" value="1"/>
</dbReference>
<dbReference type="SUPFAM" id="SSF51206">
    <property type="entry name" value="cAMP-binding domain-like"/>
    <property type="match status" value="1"/>
</dbReference>
<evidence type="ECO:0000313" key="6">
    <source>
        <dbReference type="EMBL" id="HIX06643.1"/>
    </source>
</evidence>
<dbReference type="PROSITE" id="PS51063">
    <property type="entry name" value="HTH_CRP_2"/>
    <property type="match status" value="1"/>
</dbReference>
<dbReference type="GO" id="GO:0003677">
    <property type="term" value="F:DNA binding"/>
    <property type="evidence" value="ECO:0007669"/>
    <property type="project" value="UniProtKB-KW"/>
</dbReference>
<dbReference type="GO" id="GO:0005829">
    <property type="term" value="C:cytosol"/>
    <property type="evidence" value="ECO:0007669"/>
    <property type="project" value="TreeGrafter"/>
</dbReference>
<evidence type="ECO:0000256" key="1">
    <source>
        <dbReference type="ARBA" id="ARBA00023015"/>
    </source>
</evidence>
<dbReference type="SUPFAM" id="SSF46785">
    <property type="entry name" value="Winged helix' DNA-binding domain"/>
    <property type="match status" value="1"/>
</dbReference>
<feature type="domain" description="Cyclic nucleotide-binding" evidence="4">
    <location>
        <begin position="13"/>
        <end position="110"/>
    </location>
</feature>
<dbReference type="InterPro" id="IPR014710">
    <property type="entry name" value="RmlC-like_jellyroll"/>
</dbReference>
<proteinExistence type="predicted"/>
<keyword evidence="3" id="KW-0804">Transcription</keyword>
<name>A0A9D1V5Z3_9FIRM</name>
<dbReference type="InterPro" id="IPR036390">
    <property type="entry name" value="WH_DNA-bd_sf"/>
</dbReference>
<gene>
    <name evidence="6" type="ORF">H9865_11210</name>
</gene>